<dbReference type="Proteomes" id="UP000012249">
    <property type="component" value="Unassembled WGS sequence"/>
</dbReference>
<keyword evidence="2" id="KW-0732">Signal</keyword>
<sequence>MKRLILILIAISIFPVSVSGEAVSSKAYKKRVELLVYLRAIEPIVRNYKGEVPGGGQSQQNPGGTTAANNQQAGVPEQDGDRVKKYKELKRLYQEGLQYFFENNHVNAYRRFLEAQLGTEMLLEELSQYYVERTEEILKAAIEKRIRTIRKTEI</sequence>
<evidence type="ECO:0000256" key="2">
    <source>
        <dbReference type="SAM" id="SignalP"/>
    </source>
</evidence>
<dbReference type="EMBL" id="AHMI02000309">
    <property type="protein sequence ID" value="EMY12252.1"/>
    <property type="molecule type" value="Genomic_DNA"/>
</dbReference>
<evidence type="ECO:0000313" key="4">
    <source>
        <dbReference type="Proteomes" id="UP000012249"/>
    </source>
</evidence>
<feature type="region of interest" description="Disordered" evidence="1">
    <location>
        <begin position="51"/>
        <end position="82"/>
    </location>
</feature>
<comment type="caution">
    <text evidence="3">The sequence shown here is derived from an EMBL/GenBank/DDBJ whole genome shotgun (WGS) entry which is preliminary data.</text>
</comment>
<protein>
    <recommendedName>
        <fullName evidence="5">DUF4296 domain-containing protein</fullName>
    </recommendedName>
</protein>
<reference evidence="3 4" key="1">
    <citation type="submission" date="2013-02" db="EMBL/GenBank/DDBJ databases">
        <authorList>
            <person name="Harkins D.M."/>
            <person name="Durkin A.S."/>
            <person name="Brinkac L.M."/>
            <person name="Haft D.H."/>
            <person name="Selengut J.D."/>
            <person name="Sanka R."/>
            <person name="DePew J."/>
            <person name="Purushe J."/>
            <person name="Haake D.A."/>
            <person name="Matsunaga J."/>
            <person name="Vinetz J.M."/>
            <person name="Sutton G.G."/>
            <person name="Nierman W.C."/>
            <person name="Fouts D.E."/>
        </authorList>
    </citation>
    <scope>NUCLEOTIDE SEQUENCE [LARGE SCALE GENOMIC DNA]</scope>
    <source>
        <strain evidence="3 4">Ecochallenge</strain>
    </source>
</reference>
<gene>
    <name evidence="3" type="ORF">LEP1GSC043_3622</name>
</gene>
<evidence type="ECO:0000256" key="1">
    <source>
        <dbReference type="SAM" id="MobiDB-lite"/>
    </source>
</evidence>
<evidence type="ECO:0000313" key="3">
    <source>
        <dbReference type="EMBL" id="EMY12252.1"/>
    </source>
</evidence>
<feature type="chain" id="PRO_5004111524" description="DUF4296 domain-containing protein" evidence="2">
    <location>
        <begin position="20"/>
        <end position="154"/>
    </location>
</feature>
<feature type="signal peptide" evidence="2">
    <location>
        <begin position="1"/>
        <end position="19"/>
    </location>
</feature>
<evidence type="ECO:0008006" key="5">
    <source>
        <dbReference type="Google" id="ProtNLM"/>
    </source>
</evidence>
<proteinExistence type="predicted"/>
<organism evidence="3 4">
    <name type="scientific">Leptospira weilii str. Ecochallenge</name>
    <dbReference type="NCBI Taxonomy" id="1049986"/>
    <lineage>
        <taxon>Bacteria</taxon>
        <taxon>Pseudomonadati</taxon>
        <taxon>Spirochaetota</taxon>
        <taxon>Spirochaetia</taxon>
        <taxon>Leptospirales</taxon>
        <taxon>Leptospiraceae</taxon>
        <taxon>Leptospira</taxon>
    </lineage>
</organism>
<dbReference type="AlphaFoldDB" id="N1TZS4"/>
<name>N1TZS4_9LEPT</name>
<accession>N1TZS4</accession>